<reference evidence="1 2" key="1">
    <citation type="submission" date="2020-06" db="EMBL/GenBank/DDBJ databases">
        <authorList>
            <consortium name="Wellcome Sanger Institute Data Sharing"/>
        </authorList>
    </citation>
    <scope>NUCLEOTIDE SEQUENCE [LARGE SCALE GENOMIC DNA]</scope>
</reference>
<sequence>MQELQTLHNLDQLKSSRFGRPDPRHGLRLLYWFANACVEFDQNGRMEALCDPTEEESGFKWFGNRCRDGALLPDVDATHYEVGNLHDDEELPEYVKRNYRDNYGASNKDRIIVSYKSGYFDRVYVAEHIGQGDFDHSHTFQISLLRTIKKTELTRFLNQMNETISIQNQCGRYSSLAEPQKDEGWWCTIL</sequence>
<evidence type="ECO:0000313" key="2">
    <source>
        <dbReference type="Proteomes" id="UP000694580"/>
    </source>
</evidence>
<accession>A0AAY4A561</accession>
<organism evidence="1 2">
    <name type="scientific">Denticeps clupeoides</name>
    <name type="common">denticle herring</name>
    <dbReference type="NCBI Taxonomy" id="299321"/>
    <lineage>
        <taxon>Eukaryota</taxon>
        <taxon>Metazoa</taxon>
        <taxon>Chordata</taxon>
        <taxon>Craniata</taxon>
        <taxon>Vertebrata</taxon>
        <taxon>Euteleostomi</taxon>
        <taxon>Actinopterygii</taxon>
        <taxon>Neopterygii</taxon>
        <taxon>Teleostei</taxon>
        <taxon>Clupei</taxon>
        <taxon>Clupeiformes</taxon>
        <taxon>Denticipitoidei</taxon>
        <taxon>Denticipitidae</taxon>
        <taxon>Denticeps</taxon>
    </lineage>
</organism>
<proteinExistence type="predicted"/>
<reference evidence="1" key="3">
    <citation type="submission" date="2025-09" db="UniProtKB">
        <authorList>
            <consortium name="Ensembl"/>
        </authorList>
    </citation>
    <scope>IDENTIFICATION</scope>
</reference>
<dbReference type="AlphaFoldDB" id="A0AAY4A561"/>
<dbReference type="GeneTree" id="ENSGT00730000111690"/>
<protein>
    <submittedName>
        <fullName evidence="1">Uncharacterized protein</fullName>
    </submittedName>
</protein>
<evidence type="ECO:0000313" key="1">
    <source>
        <dbReference type="Ensembl" id="ENSDCDP00010002311.1"/>
    </source>
</evidence>
<keyword evidence="2" id="KW-1185">Reference proteome</keyword>
<dbReference type="PANTHER" id="PTHR38706">
    <property type="entry name" value="SI:CH211-198C19.1-RELATED"/>
    <property type="match status" value="1"/>
</dbReference>
<dbReference type="Ensembl" id="ENSDCDT00010002404.1">
    <property type="protein sequence ID" value="ENSDCDP00010002311.1"/>
    <property type="gene ID" value="ENSDCDG00010001133.1"/>
</dbReference>
<dbReference type="PANTHER" id="PTHR38706:SF2">
    <property type="match status" value="1"/>
</dbReference>
<reference evidence="1" key="2">
    <citation type="submission" date="2025-08" db="UniProtKB">
        <authorList>
            <consortium name="Ensembl"/>
        </authorList>
    </citation>
    <scope>IDENTIFICATION</scope>
</reference>
<dbReference type="Proteomes" id="UP000694580">
    <property type="component" value="Chromosome 5"/>
</dbReference>
<name>A0AAY4A561_9TELE</name>